<dbReference type="RefSeq" id="WP_157308628.1">
    <property type="nucleotide sequence ID" value="NZ_WRXN01000012.1"/>
</dbReference>
<dbReference type="InterPro" id="IPR025406">
    <property type="entry name" value="DUF4132"/>
</dbReference>
<keyword evidence="3" id="KW-1185">Reference proteome</keyword>
<dbReference type="Pfam" id="PF13569">
    <property type="entry name" value="DUF4132"/>
    <property type="match status" value="1"/>
</dbReference>
<gene>
    <name evidence="2" type="ORF">GO493_23225</name>
</gene>
<evidence type="ECO:0000313" key="3">
    <source>
        <dbReference type="Proteomes" id="UP000461730"/>
    </source>
</evidence>
<proteinExistence type="predicted"/>
<feature type="domain" description="DUF4132" evidence="1">
    <location>
        <begin position="367"/>
        <end position="534"/>
    </location>
</feature>
<dbReference type="AlphaFoldDB" id="A0A7K1UA07"/>
<evidence type="ECO:0000259" key="1">
    <source>
        <dbReference type="Pfam" id="PF13569"/>
    </source>
</evidence>
<comment type="caution">
    <text evidence="2">The sequence shown here is derived from an EMBL/GenBank/DDBJ whole genome shotgun (WGS) entry which is preliminary data.</text>
</comment>
<sequence length="616" mass="71015">MQFTDFWIGKIQADRLPESLDTPGLIKYLTVFATEEQCFQVMYQWHETSLKRTSEKWFPRQELIKLLEDKIHKKGMTPTLRYCLELLDSSEKRTVTAAEDRINIRIDNLVNKGPDLLISRRDPLGIYILNIIEGFNKETQQKEWIDLLRHCLNAGTGSRPTQNWLKKARQLTARLDNKQLSQHLHQWISYCRTILTERHEGIKGTPDFDVDYLSPINHDLLKALIWLIPLIKGTSLYDLAEDYACWAFKRGKETGPLSSRTGLAVTYVFTFLPFDSALSRILAIRKSVQDKAAQKSIDKVLLLLAEKNNISSTELEESLVPTFGVKSGGIIETTIGKHVLSCQLIFPGKSPVTWKLNGAAVDTSRSLKQNKAFREFQAQVRNVESQLAAYAAKIESFFLQQRSWSFAHWEKYYLQHPLLGLLSSRLIWTFNDGNKKTECILLNGCLTDVQGNVVNMMPETIVTLWHPHGASTRVMNAWKKFLRLHQIEQPFEQVHRSIFAPNTEELTDGIFSGRFSSLLLDRGKFTVASVRKGWNVRKKVPHNWRFLPYIELTDWDIRVNFLADMKEEDTILTDNISFYKQGVPLPLKEVPPVIFSEIILHIDSFVKMANTELYNR</sequence>
<evidence type="ECO:0000313" key="2">
    <source>
        <dbReference type="EMBL" id="MVT11199.1"/>
    </source>
</evidence>
<reference evidence="2 3" key="1">
    <citation type="submission" date="2019-12" db="EMBL/GenBank/DDBJ databases">
        <title>Chitinophaga sp. strain ysch24 (GDMCC 1.1355), whole genome shotgun sequence.</title>
        <authorList>
            <person name="Zhang X."/>
        </authorList>
    </citation>
    <scope>NUCLEOTIDE SEQUENCE [LARGE SCALE GENOMIC DNA]</scope>
    <source>
        <strain evidence="3">ysch24</strain>
    </source>
</reference>
<dbReference type="Proteomes" id="UP000461730">
    <property type="component" value="Unassembled WGS sequence"/>
</dbReference>
<organism evidence="2 3">
    <name type="scientific">Chitinophaga tropicalis</name>
    <dbReference type="NCBI Taxonomy" id="2683588"/>
    <lineage>
        <taxon>Bacteria</taxon>
        <taxon>Pseudomonadati</taxon>
        <taxon>Bacteroidota</taxon>
        <taxon>Chitinophagia</taxon>
        <taxon>Chitinophagales</taxon>
        <taxon>Chitinophagaceae</taxon>
        <taxon>Chitinophaga</taxon>
    </lineage>
</organism>
<protein>
    <submittedName>
        <fullName evidence="2">DUF4132 domain-containing protein</fullName>
    </submittedName>
</protein>
<accession>A0A7K1UA07</accession>
<name>A0A7K1UA07_9BACT</name>
<dbReference type="EMBL" id="WRXN01000012">
    <property type="protein sequence ID" value="MVT11199.1"/>
    <property type="molecule type" value="Genomic_DNA"/>
</dbReference>